<keyword evidence="3" id="KW-1185">Reference proteome</keyword>
<evidence type="ECO:0000313" key="3">
    <source>
        <dbReference type="Proteomes" id="UP000245468"/>
    </source>
</evidence>
<dbReference type="Proteomes" id="UP000245468">
    <property type="component" value="Chromosome"/>
</dbReference>
<organism evidence="2 3">
    <name type="scientific">Aquirufa nivalisilvae</name>
    <dbReference type="NCBI Taxonomy" id="2516557"/>
    <lineage>
        <taxon>Bacteria</taxon>
        <taxon>Pseudomonadati</taxon>
        <taxon>Bacteroidota</taxon>
        <taxon>Cytophagia</taxon>
        <taxon>Cytophagales</taxon>
        <taxon>Flectobacillaceae</taxon>
        <taxon>Aquirufa</taxon>
    </lineage>
</organism>
<accession>A0A2S2DSF4</accession>
<dbReference type="KEGG" id="psez:HME7025_00451"/>
<dbReference type="GO" id="GO:0008218">
    <property type="term" value="P:bioluminescence"/>
    <property type="evidence" value="ECO:0007669"/>
    <property type="project" value="InterPro"/>
</dbReference>
<name>A0A2S2DSF4_9BACT</name>
<dbReference type="Pfam" id="PF04443">
    <property type="entry name" value="LuxE"/>
    <property type="match status" value="1"/>
</dbReference>
<proteinExistence type="predicted"/>
<evidence type="ECO:0000313" key="2">
    <source>
        <dbReference type="EMBL" id="AWL08323.1"/>
    </source>
</evidence>
<evidence type="ECO:0000259" key="1">
    <source>
        <dbReference type="Pfam" id="PF04443"/>
    </source>
</evidence>
<dbReference type="SUPFAM" id="SSF56801">
    <property type="entry name" value="Acetyl-CoA synthetase-like"/>
    <property type="match status" value="1"/>
</dbReference>
<dbReference type="InterPro" id="IPR007534">
    <property type="entry name" value="LuxE"/>
</dbReference>
<feature type="domain" description="Acyl-protein synthetase LuxE" evidence="1">
    <location>
        <begin position="177"/>
        <end position="348"/>
    </location>
</feature>
<gene>
    <name evidence="2" type="ORF">HME7025_00451</name>
</gene>
<protein>
    <recommendedName>
        <fullName evidence="1">Acyl-protein synthetase LuxE domain-containing protein</fullName>
    </recommendedName>
</protein>
<sequence>MQSENEDWESLSLSLKNRVGQMQDADFETLALDVFRYQASHNPLYHLYLGLLGVDVNSISSIGEIPFLPIELFKNHLVQSGFAPILFQFESSGTTGQIPSKHIVCDPAFYQSQAKRIFESNYGSLKDYHIFALLPSYLERSTSSLVFMMDYFIKESQSELAGFYLNQYDALVENLKAALLTDRKIWLMGVTFGLLDWVDSGQDFSFWKEAVAAGRVMVMETGGMKGRRAEWLREEVHAFLQEKMHLPQVASEYGMTELFSQAYADQAGIFTPGVSMRVLLREVNDPFGQVTQAGRVGGIKVIDLANIDSCSFIETKDLGSLESDGVRFKVLGRFDNSEQRGCNLMLAQGWGTNQEEPSS</sequence>
<dbReference type="RefSeq" id="WP_109322081.1">
    <property type="nucleotide sequence ID" value="NZ_CP029346.1"/>
</dbReference>
<dbReference type="GO" id="GO:0047474">
    <property type="term" value="F:long-chain fatty acid--protein ligase activity"/>
    <property type="evidence" value="ECO:0007669"/>
    <property type="project" value="InterPro"/>
</dbReference>
<dbReference type="AlphaFoldDB" id="A0A2S2DSF4"/>
<reference evidence="3" key="1">
    <citation type="submission" date="2018-05" db="EMBL/GenBank/DDBJ databases">
        <title>Pseudarcicella sp. HME7025 Genome sequencing and assembly.</title>
        <authorList>
            <person name="Kim H."/>
            <person name="Kang H."/>
            <person name="Joh K."/>
        </authorList>
    </citation>
    <scope>NUCLEOTIDE SEQUENCE [LARGE SCALE GENOMIC DNA]</scope>
    <source>
        <strain evidence="3">HME7025</strain>
    </source>
</reference>
<dbReference type="OrthoDB" id="182577at2"/>
<dbReference type="EMBL" id="CP029346">
    <property type="protein sequence ID" value="AWL08323.1"/>
    <property type="molecule type" value="Genomic_DNA"/>
</dbReference>